<reference evidence="1 2" key="1">
    <citation type="submission" date="2016-10" db="EMBL/GenBank/DDBJ databases">
        <authorList>
            <person name="de Groot N.N."/>
        </authorList>
    </citation>
    <scope>NUCLEOTIDE SEQUENCE [LARGE SCALE GENOMIC DNA]</scope>
    <source>
        <strain evidence="1 2">CGMCC 4.5598</strain>
    </source>
</reference>
<proteinExistence type="predicted"/>
<protein>
    <submittedName>
        <fullName evidence="1">Uncharacterized protein</fullName>
    </submittedName>
</protein>
<organism evidence="1 2">
    <name type="scientific">Nonomuraea wenchangensis</name>
    <dbReference type="NCBI Taxonomy" id="568860"/>
    <lineage>
        <taxon>Bacteria</taxon>
        <taxon>Bacillati</taxon>
        <taxon>Actinomycetota</taxon>
        <taxon>Actinomycetes</taxon>
        <taxon>Streptosporangiales</taxon>
        <taxon>Streptosporangiaceae</taxon>
        <taxon>Nonomuraea</taxon>
    </lineage>
</organism>
<dbReference type="RefSeq" id="WP_091079384.1">
    <property type="nucleotide sequence ID" value="NZ_FOHX01000003.1"/>
</dbReference>
<evidence type="ECO:0000313" key="1">
    <source>
        <dbReference type="EMBL" id="SET48604.1"/>
    </source>
</evidence>
<sequence length="79" mass="8294">MEQPAGPIVDGLGVTLDLDEGSLVSDVILIAKVVNPDGQSGLAIADSDALDWITQYGLIKAAERIIEAQQFLVVGDDDD</sequence>
<dbReference type="Proteomes" id="UP000199361">
    <property type="component" value="Unassembled WGS sequence"/>
</dbReference>
<accession>A0A1I0ESU6</accession>
<dbReference type="STRING" id="568860.SAMN05421811_103191"/>
<name>A0A1I0ESU6_9ACTN</name>
<gene>
    <name evidence="1" type="ORF">SAMN05421811_103191</name>
</gene>
<evidence type="ECO:0000313" key="2">
    <source>
        <dbReference type="Proteomes" id="UP000199361"/>
    </source>
</evidence>
<dbReference type="EMBL" id="FOHX01000003">
    <property type="protein sequence ID" value="SET48604.1"/>
    <property type="molecule type" value="Genomic_DNA"/>
</dbReference>
<keyword evidence="2" id="KW-1185">Reference proteome</keyword>
<dbReference type="AlphaFoldDB" id="A0A1I0ESU6"/>